<evidence type="ECO:0000313" key="3">
    <source>
        <dbReference type="Proteomes" id="UP000051324"/>
    </source>
</evidence>
<dbReference type="AlphaFoldDB" id="A0A0R1TZW1"/>
<dbReference type="STRING" id="1423724.FC32_GL001776"/>
<dbReference type="GO" id="GO:0016747">
    <property type="term" value="F:acyltransferase activity, transferring groups other than amino-acyl groups"/>
    <property type="evidence" value="ECO:0007669"/>
    <property type="project" value="InterPro"/>
</dbReference>
<dbReference type="OrthoDB" id="2323598at2"/>
<evidence type="ECO:0000259" key="1">
    <source>
        <dbReference type="PROSITE" id="PS51186"/>
    </source>
</evidence>
<dbReference type="PROSITE" id="PS51186">
    <property type="entry name" value="GNAT"/>
    <property type="match status" value="1"/>
</dbReference>
<dbReference type="SUPFAM" id="SSF55729">
    <property type="entry name" value="Acyl-CoA N-acyltransferases (Nat)"/>
    <property type="match status" value="1"/>
</dbReference>
<proteinExistence type="predicted"/>
<dbReference type="EMBL" id="AZFT01000018">
    <property type="protein sequence ID" value="KRL86735.1"/>
    <property type="molecule type" value="Genomic_DNA"/>
</dbReference>
<accession>A0A0R1TZW1</accession>
<sequence>MLLQRLDFLLPFEVKLLTVADIDEIYALQAKHHTHHKLYLGRRVTKEDVLEDLTSLPPKAVPDQKFYLGFYQAKQLVAVVDLILDYPSSTCAWLGLIMIKKELVRQGIATKIMHALKGALKREGYQELFTLIPVDQLVAQTFFDTLDFNNGVLTSVYNPALKHEQSAKLRSLVL</sequence>
<keyword evidence="3" id="KW-1185">Reference proteome</keyword>
<dbReference type="Pfam" id="PF00583">
    <property type="entry name" value="Acetyltransf_1"/>
    <property type="match status" value="1"/>
</dbReference>
<name>A0A0R1TZW1_9LACO</name>
<dbReference type="RefSeq" id="WP_025087139.1">
    <property type="nucleotide sequence ID" value="NZ_AZFT01000018.1"/>
</dbReference>
<dbReference type="Proteomes" id="UP000051324">
    <property type="component" value="Unassembled WGS sequence"/>
</dbReference>
<comment type="caution">
    <text evidence="2">The sequence shown here is derived from an EMBL/GenBank/DDBJ whole genome shotgun (WGS) entry which is preliminary data.</text>
</comment>
<reference evidence="2 3" key="1">
    <citation type="journal article" date="2015" name="Genome Announc.">
        <title>Expanding the biotechnology potential of lactobacilli through comparative genomics of 213 strains and associated genera.</title>
        <authorList>
            <person name="Sun Z."/>
            <person name="Harris H.M."/>
            <person name="McCann A."/>
            <person name="Guo C."/>
            <person name="Argimon S."/>
            <person name="Zhang W."/>
            <person name="Yang X."/>
            <person name="Jeffery I.B."/>
            <person name="Cooney J.C."/>
            <person name="Kagawa T.F."/>
            <person name="Liu W."/>
            <person name="Song Y."/>
            <person name="Salvetti E."/>
            <person name="Wrobel A."/>
            <person name="Rasinkangas P."/>
            <person name="Parkhill J."/>
            <person name="Rea M.C."/>
            <person name="O'Sullivan O."/>
            <person name="Ritari J."/>
            <person name="Douillard F.P."/>
            <person name="Paul Ross R."/>
            <person name="Yang R."/>
            <person name="Briner A.E."/>
            <person name="Felis G.E."/>
            <person name="de Vos W.M."/>
            <person name="Barrangou R."/>
            <person name="Klaenhammer T.R."/>
            <person name="Caufield P.W."/>
            <person name="Cui Y."/>
            <person name="Zhang H."/>
            <person name="O'Toole P.W."/>
        </authorList>
    </citation>
    <scope>NUCLEOTIDE SEQUENCE [LARGE SCALE GENOMIC DNA]</scope>
    <source>
        <strain evidence="2 3">DSM 16634</strain>
    </source>
</reference>
<dbReference type="PATRIC" id="fig|1423724.4.peg.1847"/>
<protein>
    <submittedName>
        <fullName evidence="2">GCN5-related N-acetyltransferase</fullName>
    </submittedName>
</protein>
<evidence type="ECO:0000313" key="2">
    <source>
        <dbReference type="EMBL" id="KRL86735.1"/>
    </source>
</evidence>
<dbReference type="InterPro" id="IPR000182">
    <property type="entry name" value="GNAT_dom"/>
</dbReference>
<gene>
    <name evidence="2" type="ORF">FC32_GL001776</name>
</gene>
<feature type="domain" description="N-acetyltransferase" evidence="1">
    <location>
        <begin position="12"/>
        <end position="174"/>
    </location>
</feature>
<dbReference type="InterPro" id="IPR016181">
    <property type="entry name" value="Acyl_CoA_acyltransferase"/>
</dbReference>
<dbReference type="eggNOG" id="COG1670">
    <property type="taxonomic scope" value="Bacteria"/>
</dbReference>
<dbReference type="Gene3D" id="3.40.630.30">
    <property type="match status" value="1"/>
</dbReference>
<keyword evidence="2" id="KW-0808">Transferase</keyword>
<dbReference type="CDD" id="cd04301">
    <property type="entry name" value="NAT_SF"/>
    <property type="match status" value="1"/>
</dbReference>
<organism evidence="2 3">
    <name type="scientific">Ligilactobacillus apodemi DSM 16634 = JCM 16172</name>
    <dbReference type="NCBI Taxonomy" id="1423724"/>
    <lineage>
        <taxon>Bacteria</taxon>
        <taxon>Bacillati</taxon>
        <taxon>Bacillota</taxon>
        <taxon>Bacilli</taxon>
        <taxon>Lactobacillales</taxon>
        <taxon>Lactobacillaceae</taxon>
        <taxon>Ligilactobacillus</taxon>
    </lineage>
</organism>